<accession>A0ABQ6H8D2</accession>
<evidence type="ECO:0000259" key="2">
    <source>
        <dbReference type="Pfam" id="PF12706"/>
    </source>
</evidence>
<dbReference type="PANTHER" id="PTHR15032:SF4">
    <property type="entry name" value="N-ACYL-PHOSPHATIDYLETHANOLAMINE-HYDROLYZING PHOSPHOLIPASE D"/>
    <property type="match status" value="1"/>
</dbReference>
<keyword evidence="1" id="KW-0812">Transmembrane</keyword>
<evidence type="ECO:0000256" key="1">
    <source>
        <dbReference type="SAM" id="Phobius"/>
    </source>
</evidence>
<dbReference type="EMBL" id="BSSV01000001">
    <property type="protein sequence ID" value="GLX83784.1"/>
    <property type="molecule type" value="Genomic_DNA"/>
</dbReference>
<dbReference type="PANTHER" id="PTHR15032">
    <property type="entry name" value="N-ACYL-PHOSPHATIDYLETHANOLAMINE-HYDROLYZING PHOSPHOLIPASE D"/>
    <property type="match status" value="1"/>
</dbReference>
<gene>
    <name evidence="3" type="ORF">tloyanaT_00360</name>
</gene>
<dbReference type="RefSeq" id="WP_284295313.1">
    <property type="nucleotide sequence ID" value="NZ_BSSV01000001.1"/>
</dbReference>
<protein>
    <recommendedName>
        <fullName evidence="2">Metallo-beta-lactamase domain-containing protein</fullName>
    </recommendedName>
</protein>
<evidence type="ECO:0000313" key="3">
    <source>
        <dbReference type="EMBL" id="GLX83784.1"/>
    </source>
</evidence>
<comment type="caution">
    <text evidence="3">The sequence shown here is derived from an EMBL/GenBank/DDBJ whole genome shotgun (WGS) entry which is preliminary data.</text>
</comment>
<feature type="transmembrane region" description="Helical" evidence="1">
    <location>
        <begin position="12"/>
        <end position="33"/>
    </location>
</feature>
<dbReference type="InterPro" id="IPR036866">
    <property type="entry name" value="RibonucZ/Hydroxyglut_hydro"/>
</dbReference>
<sequence length="373" mass="41853">MVLNWFKLIGKLLIAFVVIILLIVAISLAYVSWAPIFGGTPDAQSQNKINRSANFNGDIFVNLVPTQVATPNDASQTLWATLLDLLIPPPDKNPRKPLPAEQLVSLNNGDYVWLGHSSVVFKQDELTIMTDPVLHRASPVFFGGKPFAQEVPIVASDLPNLDIVLISHDHYDHLDNETLLEIDDKVGQYLVPLGVKAHLQRWGIADNKIVELDWYESKAFGPLTVVLTPSRHFSGRGLTDRFKTLWGSWVVKSSVQTIYFSGDGGYSPEFAKIGQQFGPFDIAFLEDGAYNQDWAQIHMFPEQAVQAAIDLNAGLVLPIHWGKYDLARHRWTEPVERIKKAAREANVEVTTPVIGQVFRVDDYPKKSWWLGYK</sequence>
<proteinExistence type="predicted"/>
<dbReference type="Proteomes" id="UP001157134">
    <property type="component" value="Unassembled WGS sequence"/>
</dbReference>
<keyword evidence="4" id="KW-1185">Reference proteome</keyword>
<dbReference type="InterPro" id="IPR024884">
    <property type="entry name" value="NAPE-PLD"/>
</dbReference>
<dbReference type="InterPro" id="IPR001279">
    <property type="entry name" value="Metallo-B-lactamas"/>
</dbReference>
<keyword evidence="1" id="KW-1133">Transmembrane helix</keyword>
<evidence type="ECO:0000313" key="4">
    <source>
        <dbReference type="Proteomes" id="UP001157134"/>
    </source>
</evidence>
<name>A0ABQ6H8D2_9GAMM</name>
<dbReference type="PIRSF" id="PIRSF038896">
    <property type="entry name" value="NAPE-PLD"/>
    <property type="match status" value="1"/>
</dbReference>
<dbReference type="Gene3D" id="3.60.15.10">
    <property type="entry name" value="Ribonuclease Z/Hydroxyacylglutathione hydrolase-like"/>
    <property type="match status" value="1"/>
</dbReference>
<feature type="domain" description="Metallo-beta-lactamase" evidence="2">
    <location>
        <begin position="128"/>
        <end position="321"/>
    </location>
</feature>
<keyword evidence="1" id="KW-0472">Membrane</keyword>
<dbReference type="SUPFAM" id="SSF56281">
    <property type="entry name" value="Metallo-hydrolase/oxidoreductase"/>
    <property type="match status" value="1"/>
</dbReference>
<dbReference type="Pfam" id="PF12706">
    <property type="entry name" value="Lactamase_B_2"/>
    <property type="match status" value="1"/>
</dbReference>
<reference evidence="3 4" key="1">
    <citation type="submission" date="2023-03" db="EMBL/GenBank/DDBJ databases">
        <title>Thalassotalea loyana LMG 22536T draft genome sequence.</title>
        <authorList>
            <person name="Sawabe T."/>
        </authorList>
    </citation>
    <scope>NUCLEOTIDE SEQUENCE [LARGE SCALE GENOMIC DNA]</scope>
    <source>
        <strain evidence="3 4">LMG 22536</strain>
    </source>
</reference>
<organism evidence="3 4">
    <name type="scientific">Thalassotalea loyana</name>
    <dbReference type="NCBI Taxonomy" id="280483"/>
    <lineage>
        <taxon>Bacteria</taxon>
        <taxon>Pseudomonadati</taxon>
        <taxon>Pseudomonadota</taxon>
        <taxon>Gammaproteobacteria</taxon>
        <taxon>Alteromonadales</taxon>
        <taxon>Colwelliaceae</taxon>
        <taxon>Thalassotalea</taxon>
    </lineage>
</organism>